<keyword evidence="2" id="KW-0677">Repeat</keyword>
<sequence length="516" mass="57589">MLILEVTRSYPGQALLRQLTNWISPKKVWITGDSYVDVLPRGRAVLDVLLINCGKNWHYPAMNDDSIIKNPGNTEPTLRKTLLSLRLSSCGLSDKVCESLGSVFSSQCSLTELDLSRNPLKDSGVVLLCEGLKRPGCDLKTLRLSLCGLSSRSCEALVSVMDSETNSLTELDLSKNLLEDSGVVLLCEGLKRPGCALKTLRLSLCGLSSRSCEALVSVLDSETNSLTKLNLSGNPLEDSGVVLLCEGLKRPGCALKTLRLSGCDVTDRGCASLVSTLSSEGSCLKYLDLSCNHPGKTEAKKLIDLFNRPQKKLNLEYTEEPRSLQCFNRYACNLKFDPNTVSQYIKFSNNNRTISLTKEKQSYPDHSERFDSLNQVLCSEGLKERCYWEVKWTGDADIAVTYKSIKRRGKGHDSRLGKNAQSWSLRCTKERFYLLHENRGKSFQVMDRSFKVDSSNRVGVYLDWEGGVLSFYGVYSDRKHHLWTYKTRFTKELYPAFGISTETSNSSVTLCDVIGE</sequence>
<dbReference type="SUPFAM" id="SSF52047">
    <property type="entry name" value="RNI-like"/>
    <property type="match status" value="1"/>
</dbReference>
<dbReference type="SMART" id="SM00449">
    <property type="entry name" value="SPRY"/>
    <property type="match status" value="1"/>
</dbReference>
<proteinExistence type="predicted"/>
<dbReference type="Proteomes" id="UP001460270">
    <property type="component" value="Unassembled WGS sequence"/>
</dbReference>
<dbReference type="Pfam" id="PF13765">
    <property type="entry name" value="PRY"/>
    <property type="match status" value="1"/>
</dbReference>
<comment type="caution">
    <text evidence="4">The sequence shown here is derived from an EMBL/GenBank/DDBJ whole genome shotgun (WGS) entry which is preliminary data.</text>
</comment>
<dbReference type="Pfam" id="PF00622">
    <property type="entry name" value="SPRY"/>
    <property type="match status" value="1"/>
</dbReference>
<dbReference type="PROSITE" id="PS50188">
    <property type="entry name" value="B302_SPRY"/>
    <property type="match status" value="1"/>
</dbReference>
<dbReference type="InterPro" id="IPR013320">
    <property type="entry name" value="ConA-like_dom_sf"/>
</dbReference>
<dbReference type="PANTHER" id="PTHR24106">
    <property type="entry name" value="NACHT, LRR AND CARD DOMAINS-CONTAINING"/>
    <property type="match status" value="1"/>
</dbReference>
<dbReference type="InterPro" id="IPR001870">
    <property type="entry name" value="B30.2/SPRY"/>
</dbReference>
<dbReference type="InterPro" id="IPR006553">
    <property type="entry name" value="Leu-rich_rpt_Cys-con_subtyp"/>
</dbReference>
<reference evidence="5" key="1">
    <citation type="submission" date="2024-04" db="EMBL/GenBank/DDBJ databases">
        <title>Salinicola lusitanus LLJ914,a marine bacterium isolated from the Okinawa Trough.</title>
        <authorList>
            <person name="Li J."/>
        </authorList>
    </citation>
    <scope>NUCLEOTIDE SEQUENCE [LARGE SCALE GENOMIC DNA]</scope>
</reference>
<dbReference type="Gene3D" id="2.60.120.920">
    <property type="match status" value="1"/>
</dbReference>
<protein>
    <recommendedName>
        <fullName evidence="3">B30.2/SPRY domain-containing protein</fullName>
    </recommendedName>
</protein>
<dbReference type="InterPro" id="IPR006574">
    <property type="entry name" value="PRY"/>
</dbReference>
<dbReference type="SMART" id="SM00368">
    <property type="entry name" value="LRR_RI"/>
    <property type="match status" value="7"/>
</dbReference>
<dbReference type="Gene3D" id="3.80.10.10">
    <property type="entry name" value="Ribonuclease Inhibitor"/>
    <property type="match status" value="2"/>
</dbReference>
<evidence type="ECO:0000259" key="3">
    <source>
        <dbReference type="PROSITE" id="PS50188"/>
    </source>
</evidence>
<accession>A0AAW0MLX9</accession>
<dbReference type="SUPFAM" id="SSF49899">
    <property type="entry name" value="Concanavalin A-like lectins/glucanases"/>
    <property type="match status" value="1"/>
</dbReference>
<gene>
    <name evidence="4" type="ORF">WMY93_030565</name>
</gene>
<organism evidence="4 5">
    <name type="scientific">Mugilogobius chulae</name>
    <name type="common">yellowstripe goby</name>
    <dbReference type="NCBI Taxonomy" id="88201"/>
    <lineage>
        <taxon>Eukaryota</taxon>
        <taxon>Metazoa</taxon>
        <taxon>Chordata</taxon>
        <taxon>Craniata</taxon>
        <taxon>Vertebrata</taxon>
        <taxon>Euteleostomi</taxon>
        <taxon>Actinopterygii</taxon>
        <taxon>Neopterygii</taxon>
        <taxon>Teleostei</taxon>
        <taxon>Neoteleostei</taxon>
        <taxon>Acanthomorphata</taxon>
        <taxon>Gobiaria</taxon>
        <taxon>Gobiiformes</taxon>
        <taxon>Gobioidei</taxon>
        <taxon>Gobiidae</taxon>
        <taxon>Gobionellinae</taxon>
        <taxon>Mugilogobius</taxon>
    </lineage>
</organism>
<keyword evidence="5" id="KW-1185">Reference proteome</keyword>
<dbReference type="PRINTS" id="PR01407">
    <property type="entry name" value="BUTYPHLNCDUF"/>
</dbReference>
<dbReference type="EMBL" id="JBBPFD010000674">
    <property type="protein sequence ID" value="KAK7877751.1"/>
    <property type="molecule type" value="Genomic_DNA"/>
</dbReference>
<feature type="domain" description="B30.2/SPRY" evidence="3">
    <location>
        <begin position="314"/>
        <end position="515"/>
    </location>
</feature>
<evidence type="ECO:0000256" key="1">
    <source>
        <dbReference type="ARBA" id="ARBA00022614"/>
    </source>
</evidence>
<evidence type="ECO:0000256" key="2">
    <source>
        <dbReference type="ARBA" id="ARBA00022737"/>
    </source>
</evidence>
<name>A0AAW0MLX9_9GOBI</name>
<dbReference type="InterPro" id="IPR003879">
    <property type="entry name" value="Butyrophylin_SPRY"/>
</dbReference>
<evidence type="ECO:0000313" key="4">
    <source>
        <dbReference type="EMBL" id="KAK7877751.1"/>
    </source>
</evidence>
<dbReference type="InterPro" id="IPR032675">
    <property type="entry name" value="LRR_dom_sf"/>
</dbReference>
<dbReference type="InterPro" id="IPR043136">
    <property type="entry name" value="B30.2/SPRY_sf"/>
</dbReference>
<dbReference type="InterPro" id="IPR051261">
    <property type="entry name" value="NLR"/>
</dbReference>
<dbReference type="Pfam" id="PF13516">
    <property type="entry name" value="LRR_6"/>
    <property type="match status" value="4"/>
</dbReference>
<keyword evidence="1" id="KW-0433">Leucine-rich repeat</keyword>
<dbReference type="InterPro" id="IPR003877">
    <property type="entry name" value="SPRY_dom"/>
</dbReference>
<dbReference type="InterPro" id="IPR001611">
    <property type="entry name" value="Leu-rich_rpt"/>
</dbReference>
<dbReference type="SMART" id="SM00367">
    <property type="entry name" value="LRR_CC"/>
    <property type="match status" value="6"/>
</dbReference>
<evidence type="ECO:0000313" key="5">
    <source>
        <dbReference type="Proteomes" id="UP001460270"/>
    </source>
</evidence>
<dbReference type="AlphaFoldDB" id="A0AAW0MLX9"/>
<dbReference type="SMART" id="SM00589">
    <property type="entry name" value="PRY"/>
    <property type="match status" value="1"/>
</dbReference>